<reference evidence="2 3" key="1">
    <citation type="submission" date="2020-01" db="EMBL/GenBank/DDBJ databases">
        <title>Genome sequence of Desulfovibrio aerotolerans DSM 16695(T).</title>
        <authorList>
            <person name="Karnachuk O."/>
            <person name="Avakyan M."/>
            <person name="Mardanov A."/>
            <person name="Kadnikov V."/>
            <person name="Ravin N."/>
        </authorList>
    </citation>
    <scope>NUCLEOTIDE SEQUENCE [LARGE SCALE GENOMIC DNA]</scope>
    <source>
        <strain evidence="2 3">DSM 16695</strain>
    </source>
</reference>
<accession>A0A7C9MH93</accession>
<proteinExistence type="predicted"/>
<feature type="region of interest" description="Disordered" evidence="1">
    <location>
        <begin position="1"/>
        <end position="24"/>
    </location>
</feature>
<feature type="compositionally biased region" description="Low complexity" evidence="1">
    <location>
        <begin position="140"/>
        <end position="155"/>
    </location>
</feature>
<evidence type="ECO:0000313" key="2">
    <source>
        <dbReference type="EMBL" id="MYL84870.1"/>
    </source>
</evidence>
<evidence type="ECO:0000256" key="1">
    <source>
        <dbReference type="SAM" id="MobiDB-lite"/>
    </source>
</evidence>
<sequence length="184" mass="19317">MKSQATVTPAPVAPGTGPADDHGIAGLESVFADLEKRLDQLVESRLDAVEAKRLEAERAALAEAFASQHPDFKELAASGALAAQKRDNPLLDDVGAYYAHHLYAQRQAATEELAKARAEAATDAEARTLERVRSKRLATSLGAAPAAPARSQGTAPDLAAPEKFGGINAVLAARLASRRRDTGL</sequence>
<feature type="compositionally biased region" description="Low complexity" evidence="1">
    <location>
        <begin position="1"/>
        <end position="18"/>
    </location>
</feature>
<feature type="region of interest" description="Disordered" evidence="1">
    <location>
        <begin position="140"/>
        <end position="161"/>
    </location>
</feature>
<comment type="caution">
    <text evidence="2">The sequence shown here is derived from an EMBL/GenBank/DDBJ whole genome shotgun (WGS) entry which is preliminary data.</text>
</comment>
<evidence type="ECO:0000313" key="3">
    <source>
        <dbReference type="Proteomes" id="UP000482487"/>
    </source>
</evidence>
<dbReference type="Proteomes" id="UP000482487">
    <property type="component" value="Unassembled WGS sequence"/>
</dbReference>
<dbReference type="RefSeq" id="WP_160963295.1">
    <property type="nucleotide sequence ID" value="NZ_WVUD01000045.1"/>
</dbReference>
<name>A0A7C9MH93_9BACT</name>
<protein>
    <submittedName>
        <fullName evidence="2">Uncharacterized protein</fullName>
    </submittedName>
</protein>
<dbReference type="EMBL" id="WVUD01000045">
    <property type="protein sequence ID" value="MYL84870.1"/>
    <property type="molecule type" value="Genomic_DNA"/>
</dbReference>
<keyword evidence="3" id="KW-1185">Reference proteome</keyword>
<organism evidence="2 3">
    <name type="scientific">Solidesulfovibrio aerotolerans</name>
    <dbReference type="NCBI Taxonomy" id="295255"/>
    <lineage>
        <taxon>Bacteria</taxon>
        <taxon>Pseudomonadati</taxon>
        <taxon>Thermodesulfobacteriota</taxon>
        <taxon>Desulfovibrionia</taxon>
        <taxon>Desulfovibrionales</taxon>
        <taxon>Desulfovibrionaceae</taxon>
        <taxon>Solidesulfovibrio</taxon>
    </lineage>
</organism>
<dbReference type="OrthoDB" id="5458769at2"/>
<dbReference type="AlphaFoldDB" id="A0A7C9MH93"/>
<gene>
    <name evidence="2" type="ORF">GTA51_17290</name>
</gene>